<dbReference type="AlphaFoldDB" id="A0A1Z5K8K8"/>
<dbReference type="Proteomes" id="UP000198406">
    <property type="component" value="Unassembled WGS sequence"/>
</dbReference>
<feature type="transmembrane region" description="Helical" evidence="2">
    <location>
        <begin position="649"/>
        <end position="668"/>
    </location>
</feature>
<keyword evidence="4" id="KW-1185">Reference proteome</keyword>
<keyword evidence="2" id="KW-1133">Transmembrane helix</keyword>
<name>A0A1Z5K8K8_FISSO</name>
<keyword evidence="2" id="KW-0472">Membrane</keyword>
<feature type="transmembrane region" description="Helical" evidence="2">
    <location>
        <begin position="331"/>
        <end position="354"/>
    </location>
</feature>
<feature type="transmembrane region" description="Helical" evidence="2">
    <location>
        <begin position="97"/>
        <end position="117"/>
    </location>
</feature>
<feature type="transmembrane region" description="Helical" evidence="2">
    <location>
        <begin position="366"/>
        <end position="388"/>
    </location>
</feature>
<gene>
    <name evidence="3" type="ORF">FisN_14Hh170</name>
</gene>
<evidence type="ECO:0000256" key="2">
    <source>
        <dbReference type="SAM" id="Phobius"/>
    </source>
</evidence>
<feature type="transmembrane region" description="Helical" evidence="2">
    <location>
        <begin position="229"/>
        <end position="250"/>
    </location>
</feature>
<feature type="transmembrane region" description="Helical" evidence="2">
    <location>
        <begin position="51"/>
        <end position="77"/>
    </location>
</feature>
<reference evidence="3 4" key="1">
    <citation type="journal article" date="2015" name="Plant Cell">
        <title>Oil accumulation by the oleaginous diatom Fistulifera solaris as revealed by the genome and transcriptome.</title>
        <authorList>
            <person name="Tanaka T."/>
            <person name="Maeda Y."/>
            <person name="Veluchamy A."/>
            <person name="Tanaka M."/>
            <person name="Abida H."/>
            <person name="Marechal E."/>
            <person name="Bowler C."/>
            <person name="Muto M."/>
            <person name="Sunaga Y."/>
            <person name="Tanaka M."/>
            <person name="Yoshino T."/>
            <person name="Taniguchi T."/>
            <person name="Fukuda Y."/>
            <person name="Nemoto M."/>
            <person name="Matsumoto M."/>
            <person name="Wong P.S."/>
            <person name="Aburatani S."/>
            <person name="Fujibuchi W."/>
        </authorList>
    </citation>
    <scope>NUCLEOTIDE SEQUENCE [LARGE SCALE GENOMIC DNA]</scope>
    <source>
        <strain evidence="3 4">JPCC DA0580</strain>
    </source>
</reference>
<dbReference type="InParanoid" id="A0A1Z5K8K8"/>
<proteinExistence type="predicted"/>
<organism evidence="3 4">
    <name type="scientific">Fistulifera solaris</name>
    <name type="common">Oleaginous diatom</name>
    <dbReference type="NCBI Taxonomy" id="1519565"/>
    <lineage>
        <taxon>Eukaryota</taxon>
        <taxon>Sar</taxon>
        <taxon>Stramenopiles</taxon>
        <taxon>Ochrophyta</taxon>
        <taxon>Bacillariophyta</taxon>
        <taxon>Bacillariophyceae</taxon>
        <taxon>Bacillariophycidae</taxon>
        <taxon>Naviculales</taxon>
        <taxon>Naviculaceae</taxon>
        <taxon>Fistulifera</taxon>
    </lineage>
</organism>
<feature type="compositionally biased region" description="Polar residues" evidence="1">
    <location>
        <begin position="755"/>
        <end position="765"/>
    </location>
</feature>
<feature type="region of interest" description="Disordered" evidence="1">
    <location>
        <begin position="754"/>
        <end position="775"/>
    </location>
</feature>
<evidence type="ECO:0000256" key="1">
    <source>
        <dbReference type="SAM" id="MobiDB-lite"/>
    </source>
</evidence>
<feature type="transmembrane region" description="Helical" evidence="2">
    <location>
        <begin position="20"/>
        <end position="39"/>
    </location>
</feature>
<dbReference type="OrthoDB" id="199189at2759"/>
<keyword evidence="2" id="KW-0812">Transmembrane</keyword>
<sequence length="1209" mass="136562">MDANENGCSTAIEEDPLVEYGALSVGVMTLGLILLVEVIRHKIDHEAHGRPFFQAVLSGVYSELATLGIVEFMLYVLNTYYHDLDQKKYKVFADVHFALFYTAILNAFQSVLLAFVSNRVAHRIWVKTEMLEVNHYVEIREEFEKVKKDVWFTAGSSTAASSDGDNTTPVEPSTWYSYPLLRRYRYNQLLLQIRFHELRMHFIDAYKLPIRLKLSDYLLKSQERVLLKLVHVSSMAWLLLTGAVNLLYYLTGIISYEANESLIGITLNVVFLLCMTTFAGVAALVYWKMKAVFRAIMGEEKLWDVHNADQEERDRLAVKQLELFWGSDPKYVIALLQFMQFGYAVMVSVTIIFWDEVSTSDYSVVLYLALIGFCYAIFVMAHLMAQLVKLDTDSLRTILPMSLAAESTNAEKRMERANRVARRKTRSEGVAAMATGSSFLRASNHRGSVDDTQMILRGTDLDPVVETEASITATSYRRSERRKAKSDGVTGMIPDLAETEPFEPVLIHTKRKGVRIKLEEDDSSVGGHSDVDDVPEIDIVMNDIVSLQSHSHFSLLLWLRQYFLSKKYVLVSNVFGTMIAFFFVGKRVERFLHTDGILEGDKYVSFDFKESHSFWALLLMMCAFVIVDITILSLLGFRALTRKERKINIAAALDIVLVSTCMMMLIVAEIARCCDSVVNDSSTGNRDASCTCATFGARLDGGLGNIEPYVSLLALRVFRQVFASYLVKCTENGHQKVVEQSDFKTNPFDVFGESTGPNGVLSNQPHGHATTHHGQEKASLETVSKLWMSAVSQHPEIVEKHGQFSGEILKVMLGIYIENDATRLDKTESELPVKKGAAVTYSVNREFSGLSSAAQSIILAGKLGRSVRQLTMEESAKDSLSADKSRVERIKFKICEEDNLTDHAVAFKVPNARLVRSMRRCDRKVLPILNHWTSVDVVMTKYEMVYFDATDKAADTGLLEALKATRGGKSLRLKDVAIGRRVVGHLEFSEIESVLVHRFFPGHSAESESGSVRGASQVEFWIAAHLHLGEMWNTIKQDQLRIKTVDGRELVLRFYSDLEDAQHHPEQYGPDTEEKGPIHKNNAFQWVQTIGRYCGPIQLKQKLPHFGDQTDEELRDYLFVVNDDHKHHHHRGDLRSRWSTAFPHAGRQLSFNGDHSPTRRGYARPASFGESAVDGTTSPLPRPGRLFQRSKSETEKDTVFTEINERLEL</sequence>
<evidence type="ECO:0000313" key="3">
    <source>
        <dbReference type="EMBL" id="GAX22546.1"/>
    </source>
</evidence>
<dbReference type="EMBL" id="BDSP01000184">
    <property type="protein sequence ID" value="GAX22546.1"/>
    <property type="molecule type" value="Genomic_DNA"/>
</dbReference>
<feature type="region of interest" description="Disordered" evidence="1">
    <location>
        <begin position="1149"/>
        <end position="1197"/>
    </location>
</feature>
<evidence type="ECO:0000313" key="4">
    <source>
        <dbReference type="Proteomes" id="UP000198406"/>
    </source>
</evidence>
<feature type="transmembrane region" description="Helical" evidence="2">
    <location>
        <begin position="262"/>
        <end position="287"/>
    </location>
</feature>
<protein>
    <submittedName>
        <fullName evidence="3">Uncharacterized protein</fullName>
    </submittedName>
</protein>
<comment type="caution">
    <text evidence="3">The sequence shown here is derived from an EMBL/GenBank/DDBJ whole genome shotgun (WGS) entry which is preliminary data.</text>
</comment>
<accession>A0A1Z5K8K8</accession>
<feature type="transmembrane region" description="Helical" evidence="2">
    <location>
        <begin position="614"/>
        <end position="637"/>
    </location>
</feature>
<feature type="transmembrane region" description="Helical" evidence="2">
    <location>
        <begin position="568"/>
        <end position="585"/>
    </location>
</feature>